<dbReference type="Pfam" id="PF01084">
    <property type="entry name" value="Ribosomal_S18"/>
    <property type="match status" value="1"/>
</dbReference>
<dbReference type="InterPro" id="IPR036870">
    <property type="entry name" value="Ribosomal_bS18_sf"/>
</dbReference>
<dbReference type="GO" id="GO:0019843">
    <property type="term" value="F:rRNA binding"/>
    <property type="evidence" value="ECO:0007669"/>
    <property type="project" value="UniProtKB-KW"/>
</dbReference>
<dbReference type="GO" id="GO:0005840">
    <property type="term" value="C:ribosome"/>
    <property type="evidence" value="ECO:0007669"/>
    <property type="project" value="UniProtKB-KW"/>
</dbReference>
<gene>
    <name evidence="8" type="ORF">URODEC1_LOCUS122961</name>
    <name evidence="7" type="ORF">URODEC1_LOCUS77525</name>
</gene>
<dbReference type="Proteomes" id="UP001497457">
    <property type="component" value="Unassembled WGS sequence"/>
</dbReference>
<protein>
    <recommendedName>
        <fullName evidence="5">Small ribosomal subunit protein bS18c</fullName>
    </recommendedName>
</protein>
<dbReference type="FunFam" id="4.10.640.10:FF:000009">
    <property type="entry name" value="Ribosomal protein S18"/>
    <property type="match status" value="1"/>
</dbReference>
<feature type="region of interest" description="Disordered" evidence="6">
    <location>
        <begin position="353"/>
        <end position="377"/>
    </location>
</feature>
<evidence type="ECO:0000313" key="9">
    <source>
        <dbReference type="Proteomes" id="UP001497457"/>
    </source>
</evidence>
<evidence type="ECO:0000313" key="8">
    <source>
        <dbReference type="EMBL" id="CAM0149825.1"/>
    </source>
</evidence>
<dbReference type="Gene3D" id="4.10.640.10">
    <property type="entry name" value="Ribosomal protein S18"/>
    <property type="match status" value="1"/>
</dbReference>
<keyword evidence="2" id="KW-0694">RNA-binding</keyword>
<dbReference type="GO" id="GO:1990904">
    <property type="term" value="C:ribonucleoprotein complex"/>
    <property type="evidence" value="ECO:0007669"/>
    <property type="project" value="UniProtKB-KW"/>
</dbReference>
<name>A0ABC9H504_9POAL</name>
<reference evidence="8 9" key="1">
    <citation type="submission" date="2024-10" db="EMBL/GenBank/DDBJ databases">
        <authorList>
            <person name="Ryan C."/>
        </authorList>
    </citation>
    <scope>NUCLEOTIDE SEQUENCE [LARGE SCALE GENOMIC DNA]</scope>
</reference>
<evidence type="ECO:0000256" key="4">
    <source>
        <dbReference type="ARBA" id="ARBA00023274"/>
    </source>
</evidence>
<dbReference type="PANTHER" id="PTHR13479:SF65">
    <property type="entry name" value="F10K1.8 PROTEIN"/>
    <property type="match status" value="1"/>
</dbReference>
<keyword evidence="3" id="KW-0689">Ribosomal protein</keyword>
<dbReference type="SUPFAM" id="SSF46911">
    <property type="entry name" value="Ribosomal protein S18"/>
    <property type="match status" value="1"/>
</dbReference>
<dbReference type="PRINTS" id="PR00974">
    <property type="entry name" value="RIBOSOMALS18"/>
</dbReference>
<evidence type="ECO:0000256" key="6">
    <source>
        <dbReference type="SAM" id="MobiDB-lite"/>
    </source>
</evidence>
<evidence type="ECO:0000256" key="3">
    <source>
        <dbReference type="ARBA" id="ARBA00022980"/>
    </source>
</evidence>
<evidence type="ECO:0000256" key="1">
    <source>
        <dbReference type="ARBA" id="ARBA00022730"/>
    </source>
</evidence>
<dbReference type="AlphaFoldDB" id="A0ABC9H504"/>
<sequence length="377" mass="41861">MNGLGRLRLLLLCGLPHRRQFRPAPSSSAGCDSPTAAAVLVLRSGRRRRPGILRSGRRRRRLQRRRVCHHSLASAMASSALRRSLPRHALLRSALPFKRPPAASEFCRSYQSGDGETGETTEEFTERLFGSKGADEGSLYRKLDRVENTSKRYGMGSGSMGSFGDRSSSGFMGGFGDRNSTGSIGGFGDRSSAGSWGGLDSLNDGMTEVLGNAARNFQMDGDEDGEDWDDEDFDFRSDVDFRRGGRYDVRDLDLKRPAAAKNPPRPQFETTTAEVLRKADFRNVRFLSNFLTEAGIIIKRSQTRISAKAQRKIAREIKTARAFGLMPFTTMGRRPFIFGRSAEEHYSEEEYGFDFVKKKDGEPDEDNGDAEPNVEAA</sequence>
<keyword evidence="9" id="KW-1185">Reference proteome</keyword>
<keyword evidence="1" id="KW-0699">rRNA-binding</keyword>
<dbReference type="EMBL" id="CAXIPR030002484">
    <property type="protein sequence ID" value="CAM0149825.1"/>
    <property type="molecule type" value="Genomic_DNA"/>
</dbReference>
<dbReference type="InterPro" id="IPR001648">
    <property type="entry name" value="Ribosomal_bS18"/>
</dbReference>
<dbReference type="Proteomes" id="UP001497457">
    <property type="component" value="Chromosome 3rd"/>
</dbReference>
<evidence type="ECO:0000256" key="5">
    <source>
        <dbReference type="ARBA" id="ARBA00035266"/>
    </source>
</evidence>
<proteinExistence type="predicted"/>
<dbReference type="EMBL" id="OZ075113">
    <property type="protein sequence ID" value="CAL5024458.1"/>
    <property type="molecule type" value="Genomic_DNA"/>
</dbReference>
<accession>A0ABC9H504</accession>
<evidence type="ECO:0000313" key="7">
    <source>
        <dbReference type="EMBL" id="CAL5024458.1"/>
    </source>
</evidence>
<dbReference type="PANTHER" id="PTHR13479">
    <property type="entry name" value="30S RIBOSOMAL PROTEIN S18"/>
    <property type="match status" value="1"/>
</dbReference>
<keyword evidence="4" id="KW-0687">Ribonucleoprotein</keyword>
<evidence type="ECO:0000256" key="2">
    <source>
        <dbReference type="ARBA" id="ARBA00022884"/>
    </source>
</evidence>
<organism evidence="8 9">
    <name type="scientific">Urochloa decumbens</name>
    <dbReference type="NCBI Taxonomy" id="240449"/>
    <lineage>
        <taxon>Eukaryota</taxon>
        <taxon>Viridiplantae</taxon>
        <taxon>Streptophyta</taxon>
        <taxon>Embryophyta</taxon>
        <taxon>Tracheophyta</taxon>
        <taxon>Spermatophyta</taxon>
        <taxon>Magnoliopsida</taxon>
        <taxon>Liliopsida</taxon>
        <taxon>Poales</taxon>
        <taxon>Poaceae</taxon>
        <taxon>PACMAD clade</taxon>
        <taxon>Panicoideae</taxon>
        <taxon>Panicodae</taxon>
        <taxon>Paniceae</taxon>
        <taxon>Melinidinae</taxon>
        <taxon>Urochloa</taxon>
    </lineage>
</organism>